<evidence type="ECO:0000256" key="10">
    <source>
        <dbReference type="ARBA" id="ARBA00047686"/>
    </source>
</evidence>
<evidence type="ECO:0000256" key="11">
    <source>
        <dbReference type="RuleBase" id="RU367024"/>
    </source>
</evidence>
<dbReference type="Gene3D" id="2.70.40.10">
    <property type="match status" value="1"/>
</dbReference>
<reference evidence="15 16" key="1">
    <citation type="submission" date="2024-12" db="EMBL/GenBank/DDBJ databases">
        <title>The unique morphological basis and parallel evolutionary history of personate flowers in Penstemon.</title>
        <authorList>
            <person name="Depatie T.H."/>
            <person name="Wessinger C.A."/>
        </authorList>
    </citation>
    <scope>NUCLEOTIDE SEQUENCE [LARGE SCALE GENOMIC DNA]</scope>
    <source>
        <strain evidence="15">WTNN_2</strain>
        <tissue evidence="15">Leaf</tissue>
    </source>
</reference>
<dbReference type="Proteomes" id="UP001634393">
    <property type="component" value="Unassembled WGS sequence"/>
</dbReference>
<dbReference type="GO" id="GO:0006226">
    <property type="term" value="P:dUMP biosynthetic process"/>
    <property type="evidence" value="ECO:0007669"/>
    <property type="project" value="UniProtKB-UniRule"/>
</dbReference>
<dbReference type="Pfam" id="PF14303">
    <property type="entry name" value="NAM-associated"/>
    <property type="match status" value="1"/>
</dbReference>
<dbReference type="FunFam" id="2.70.40.10:FF:000004">
    <property type="entry name" value="Deoxyuridine triphosphatase"/>
    <property type="match status" value="1"/>
</dbReference>
<comment type="caution">
    <text evidence="15">The sequence shown here is derived from an EMBL/GenBank/DDBJ whole genome shotgun (WGS) entry which is preliminary data.</text>
</comment>
<dbReference type="InterPro" id="IPR029466">
    <property type="entry name" value="NAM-associated_C"/>
</dbReference>
<keyword evidence="11" id="KW-0479">Metal-binding</keyword>
<keyword evidence="16" id="KW-1185">Reference proteome</keyword>
<dbReference type="InterPro" id="IPR008181">
    <property type="entry name" value="dUTPase"/>
</dbReference>
<dbReference type="CDD" id="cd07557">
    <property type="entry name" value="trimeric_dUTPase"/>
    <property type="match status" value="1"/>
</dbReference>
<dbReference type="AlphaFoldDB" id="A0ABD3U9S4"/>
<evidence type="ECO:0000256" key="4">
    <source>
        <dbReference type="ARBA" id="ARBA00012379"/>
    </source>
</evidence>
<feature type="domain" description="dUTPase-like" evidence="13">
    <location>
        <begin position="98"/>
        <end position="210"/>
    </location>
</feature>
<proteinExistence type="inferred from homology"/>
<dbReference type="InterPro" id="IPR029054">
    <property type="entry name" value="dUTPase-like"/>
</dbReference>
<dbReference type="GO" id="GO:0046081">
    <property type="term" value="P:dUTP catabolic process"/>
    <property type="evidence" value="ECO:0007669"/>
    <property type="project" value="UniProtKB-UniRule"/>
</dbReference>
<sequence>MAGNFGAIFSNPVFKLPFKNPYYYTSNFQSSHKPFSICRKNPFQKTCSMAQEIGNNSNRSPEIQEPAPKIPKLHQNGDSEKPPNEIASFLRVIKLSEKAVLPSRGSPLSAGYDLSSAAETKVPSRGKALVPTDLSIAIPQGTYARVAPRSGLAWKHSIDVGAGVIDADYRGPVGVILFNHSDVDFEVKVGDRIAQLIIEKIMTPEVTEVKMYTLKYPGTPTVDQYGGRPIGTKKAKKGKGKTSASSNQQCELIERLRSAEQRKLMLEARRNRMHAQMLAQSEKEEENEIMSMDISVFTPNTRAYWKDIREEIQQKRLRKNLFGGSSNLGNNGFNHFPST</sequence>
<evidence type="ECO:0000256" key="3">
    <source>
        <dbReference type="ARBA" id="ARBA00006581"/>
    </source>
</evidence>
<keyword evidence="7 11" id="KW-0460">Magnesium</keyword>
<evidence type="ECO:0000256" key="8">
    <source>
        <dbReference type="ARBA" id="ARBA00023080"/>
    </source>
</evidence>
<name>A0ABD3U9S4_9LAMI</name>
<comment type="pathway">
    <text evidence="2 11">Pyrimidine metabolism; dUMP biosynthesis; dUMP from dCTP (dUTP route): step 2/2.</text>
</comment>
<evidence type="ECO:0000256" key="7">
    <source>
        <dbReference type="ARBA" id="ARBA00022842"/>
    </source>
</evidence>
<evidence type="ECO:0000256" key="2">
    <source>
        <dbReference type="ARBA" id="ARBA00005142"/>
    </source>
</evidence>
<keyword evidence="8 11" id="KW-0546">Nucleotide metabolism</keyword>
<accession>A0ABD3U9S4</accession>
<dbReference type="InterPro" id="IPR033704">
    <property type="entry name" value="dUTPase_trimeric"/>
</dbReference>
<dbReference type="EMBL" id="JBJXBP010000002">
    <property type="protein sequence ID" value="KAL3845233.1"/>
    <property type="molecule type" value="Genomic_DNA"/>
</dbReference>
<dbReference type="NCBIfam" id="TIGR00576">
    <property type="entry name" value="dut"/>
    <property type="match status" value="1"/>
</dbReference>
<evidence type="ECO:0000256" key="1">
    <source>
        <dbReference type="ARBA" id="ARBA00001946"/>
    </source>
</evidence>
<dbReference type="EC" id="3.6.1.23" evidence="4 11"/>
<evidence type="ECO:0000313" key="16">
    <source>
        <dbReference type="Proteomes" id="UP001634393"/>
    </source>
</evidence>
<gene>
    <name evidence="15" type="ORF">ACJIZ3_002636</name>
</gene>
<dbReference type="InterPro" id="IPR036157">
    <property type="entry name" value="dUTPase-like_sf"/>
</dbReference>
<dbReference type="PANTHER" id="PTHR11241">
    <property type="entry name" value="DEOXYURIDINE 5'-TRIPHOSPHATE NUCLEOTIDOHYDROLASE"/>
    <property type="match status" value="1"/>
</dbReference>
<keyword evidence="6 11" id="KW-0378">Hydrolase</keyword>
<evidence type="ECO:0000259" key="13">
    <source>
        <dbReference type="Pfam" id="PF00692"/>
    </source>
</evidence>
<feature type="region of interest" description="Disordered" evidence="12">
    <location>
        <begin position="225"/>
        <end position="248"/>
    </location>
</feature>
<comment type="catalytic activity">
    <reaction evidence="10 11">
        <text>dUTP + H2O = dUMP + diphosphate + H(+)</text>
        <dbReference type="Rhea" id="RHEA:10248"/>
        <dbReference type="ChEBI" id="CHEBI:15377"/>
        <dbReference type="ChEBI" id="CHEBI:15378"/>
        <dbReference type="ChEBI" id="CHEBI:33019"/>
        <dbReference type="ChEBI" id="CHEBI:61555"/>
        <dbReference type="ChEBI" id="CHEBI:246422"/>
        <dbReference type="EC" id="3.6.1.23"/>
    </reaction>
</comment>
<evidence type="ECO:0000256" key="9">
    <source>
        <dbReference type="ARBA" id="ARBA00030698"/>
    </source>
</evidence>
<evidence type="ECO:0000256" key="5">
    <source>
        <dbReference type="ARBA" id="ARBA00021732"/>
    </source>
</evidence>
<feature type="compositionally biased region" description="Basic residues" evidence="12">
    <location>
        <begin position="231"/>
        <end position="240"/>
    </location>
</feature>
<feature type="domain" description="No apical meristem-associated C-terminal" evidence="14">
    <location>
        <begin position="227"/>
        <end position="312"/>
    </location>
</feature>
<comment type="cofactor">
    <cofactor evidence="1 11">
        <name>Mg(2+)</name>
        <dbReference type="ChEBI" id="CHEBI:18420"/>
    </cofactor>
</comment>
<comment type="function">
    <text evidence="11">Involved in nucleotide metabolism via production of dUMP, the immediate precursor of thymidine nucleotides, and decreases the intracellular concentration of dUTP so that uracil cannot be incorporated into DNA.</text>
</comment>
<evidence type="ECO:0000256" key="12">
    <source>
        <dbReference type="SAM" id="MobiDB-lite"/>
    </source>
</evidence>
<evidence type="ECO:0000256" key="6">
    <source>
        <dbReference type="ARBA" id="ARBA00022801"/>
    </source>
</evidence>
<dbReference type="SUPFAM" id="SSF51283">
    <property type="entry name" value="dUTPase-like"/>
    <property type="match status" value="1"/>
</dbReference>
<comment type="similarity">
    <text evidence="3 11">Belongs to the dUTPase family.</text>
</comment>
<dbReference type="Pfam" id="PF00692">
    <property type="entry name" value="dUTPase"/>
    <property type="match status" value="1"/>
</dbReference>
<dbReference type="PANTHER" id="PTHR11241:SF0">
    <property type="entry name" value="DEOXYURIDINE 5'-TRIPHOSPHATE NUCLEOTIDOHYDROLASE"/>
    <property type="match status" value="1"/>
</dbReference>
<dbReference type="GO" id="GO:0000287">
    <property type="term" value="F:magnesium ion binding"/>
    <property type="evidence" value="ECO:0007669"/>
    <property type="project" value="UniProtKB-UniRule"/>
</dbReference>
<organism evidence="15 16">
    <name type="scientific">Penstemon smallii</name>
    <dbReference type="NCBI Taxonomy" id="265156"/>
    <lineage>
        <taxon>Eukaryota</taxon>
        <taxon>Viridiplantae</taxon>
        <taxon>Streptophyta</taxon>
        <taxon>Embryophyta</taxon>
        <taxon>Tracheophyta</taxon>
        <taxon>Spermatophyta</taxon>
        <taxon>Magnoliopsida</taxon>
        <taxon>eudicotyledons</taxon>
        <taxon>Gunneridae</taxon>
        <taxon>Pentapetalae</taxon>
        <taxon>asterids</taxon>
        <taxon>lamiids</taxon>
        <taxon>Lamiales</taxon>
        <taxon>Plantaginaceae</taxon>
        <taxon>Cheloneae</taxon>
        <taxon>Penstemon</taxon>
    </lineage>
</organism>
<evidence type="ECO:0000259" key="14">
    <source>
        <dbReference type="Pfam" id="PF14303"/>
    </source>
</evidence>
<dbReference type="NCBIfam" id="NF001862">
    <property type="entry name" value="PRK00601.1"/>
    <property type="match status" value="1"/>
</dbReference>
<protein>
    <recommendedName>
        <fullName evidence="5 11">Deoxyuridine 5'-triphosphate nucleotidohydrolase</fullName>
        <shortName evidence="11">dUTPase</shortName>
        <ecNumber evidence="4 11">3.6.1.23</ecNumber>
    </recommendedName>
    <alternativeName>
        <fullName evidence="9 11">dUTP pyrophosphatase</fullName>
    </alternativeName>
</protein>
<evidence type="ECO:0000313" key="15">
    <source>
        <dbReference type="EMBL" id="KAL3845233.1"/>
    </source>
</evidence>
<dbReference type="GO" id="GO:0004170">
    <property type="term" value="F:dUTP diphosphatase activity"/>
    <property type="evidence" value="ECO:0007669"/>
    <property type="project" value="UniProtKB-UniRule"/>
</dbReference>